<evidence type="ECO:0000313" key="3">
    <source>
        <dbReference type="Proteomes" id="UP000235598"/>
    </source>
</evidence>
<accession>A0A2N6VIY1</accession>
<protein>
    <submittedName>
        <fullName evidence="2">Glycine cleavage system protein T</fullName>
    </submittedName>
</protein>
<sequence length="41" mass="4454">TGYTGEDGFELYIKNADAEALWNRLMSINEAEFDGAALPCG</sequence>
<reference evidence="2 3" key="1">
    <citation type="submission" date="2017-09" db="EMBL/GenBank/DDBJ databases">
        <title>Bacterial strain isolated from the female urinary microbiota.</title>
        <authorList>
            <person name="Thomas-White K."/>
            <person name="Kumar N."/>
            <person name="Forster S."/>
            <person name="Putonti C."/>
            <person name="Lawley T."/>
            <person name="Wolfe A.J."/>
        </authorList>
    </citation>
    <scope>NUCLEOTIDE SEQUENCE [LARGE SCALE GENOMIC DNA]</scope>
    <source>
        <strain evidence="2 3">UMB1301</strain>
    </source>
</reference>
<dbReference type="InterPro" id="IPR006222">
    <property type="entry name" value="GCVT_N"/>
</dbReference>
<dbReference type="SUPFAM" id="SSF103025">
    <property type="entry name" value="Folate-binding domain"/>
    <property type="match status" value="1"/>
</dbReference>
<evidence type="ECO:0000313" key="2">
    <source>
        <dbReference type="EMBL" id="PMD04105.1"/>
    </source>
</evidence>
<dbReference type="Proteomes" id="UP000235598">
    <property type="component" value="Unassembled WGS sequence"/>
</dbReference>
<dbReference type="EMBL" id="PNHK01000361">
    <property type="protein sequence ID" value="PMD04105.1"/>
    <property type="molecule type" value="Genomic_DNA"/>
</dbReference>
<feature type="non-terminal residue" evidence="2">
    <location>
        <position position="1"/>
    </location>
</feature>
<dbReference type="AlphaFoldDB" id="A0A2N6VIY1"/>
<organism evidence="2 3">
    <name type="scientific">Brevibacterium paucivorans</name>
    <dbReference type="NCBI Taxonomy" id="170994"/>
    <lineage>
        <taxon>Bacteria</taxon>
        <taxon>Bacillati</taxon>
        <taxon>Actinomycetota</taxon>
        <taxon>Actinomycetes</taxon>
        <taxon>Micrococcales</taxon>
        <taxon>Brevibacteriaceae</taxon>
        <taxon>Brevibacterium</taxon>
    </lineage>
</organism>
<comment type="caution">
    <text evidence="2">The sequence shown here is derived from an EMBL/GenBank/DDBJ whole genome shotgun (WGS) entry which is preliminary data.</text>
</comment>
<gene>
    <name evidence="2" type="ORF">CJ199_14005</name>
</gene>
<name>A0A2N6VIY1_9MICO</name>
<dbReference type="InterPro" id="IPR027266">
    <property type="entry name" value="TrmE/GcvT-like"/>
</dbReference>
<dbReference type="Pfam" id="PF01571">
    <property type="entry name" value="GCV_T"/>
    <property type="match status" value="1"/>
</dbReference>
<proteinExistence type="predicted"/>
<feature type="non-terminal residue" evidence="2">
    <location>
        <position position="41"/>
    </location>
</feature>
<dbReference type="Gene3D" id="3.30.1360.120">
    <property type="entry name" value="Probable tRNA modification gtpase trme, domain 1"/>
    <property type="match status" value="1"/>
</dbReference>
<feature type="domain" description="GCVT N-terminal" evidence="1">
    <location>
        <begin position="1"/>
        <end position="30"/>
    </location>
</feature>
<evidence type="ECO:0000259" key="1">
    <source>
        <dbReference type="Pfam" id="PF01571"/>
    </source>
</evidence>